<dbReference type="CDD" id="cd16146">
    <property type="entry name" value="ARS_like"/>
    <property type="match status" value="1"/>
</dbReference>
<organism evidence="6">
    <name type="scientific">marine metagenome</name>
    <dbReference type="NCBI Taxonomy" id="408172"/>
    <lineage>
        <taxon>unclassified sequences</taxon>
        <taxon>metagenomes</taxon>
        <taxon>ecological metagenomes</taxon>
    </lineage>
</organism>
<dbReference type="PROSITE" id="PS00523">
    <property type="entry name" value="SULFATASE_1"/>
    <property type="match status" value="1"/>
</dbReference>
<dbReference type="GO" id="GO:0004065">
    <property type="term" value="F:arylsulfatase activity"/>
    <property type="evidence" value="ECO:0007669"/>
    <property type="project" value="TreeGrafter"/>
</dbReference>
<dbReference type="EMBL" id="UINC01016613">
    <property type="protein sequence ID" value="SVA69055.1"/>
    <property type="molecule type" value="Genomic_DNA"/>
</dbReference>
<evidence type="ECO:0000313" key="6">
    <source>
        <dbReference type="EMBL" id="SVA69055.1"/>
    </source>
</evidence>
<dbReference type="Gene3D" id="3.40.720.10">
    <property type="entry name" value="Alkaline Phosphatase, subunit A"/>
    <property type="match status" value="1"/>
</dbReference>
<dbReference type="PANTHER" id="PTHR42693">
    <property type="entry name" value="ARYLSULFATASE FAMILY MEMBER"/>
    <property type="match status" value="1"/>
</dbReference>
<dbReference type="SUPFAM" id="SSF53649">
    <property type="entry name" value="Alkaline phosphatase-like"/>
    <property type="match status" value="1"/>
</dbReference>
<dbReference type="Pfam" id="PF00884">
    <property type="entry name" value="Sulfatase"/>
    <property type="match status" value="1"/>
</dbReference>
<gene>
    <name evidence="6" type="ORF">METZ01_LOCUS121909</name>
</gene>
<dbReference type="InterPro" id="IPR000917">
    <property type="entry name" value="Sulfatase_N"/>
</dbReference>
<evidence type="ECO:0000259" key="5">
    <source>
        <dbReference type="Pfam" id="PF00884"/>
    </source>
</evidence>
<evidence type="ECO:0000256" key="1">
    <source>
        <dbReference type="ARBA" id="ARBA00008779"/>
    </source>
</evidence>
<keyword evidence="2" id="KW-0479">Metal-binding</keyword>
<dbReference type="InterPro" id="IPR024607">
    <property type="entry name" value="Sulfatase_CS"/>
</dbReference>
<name>A0A381XWG9_9ZZZZ</name>
<dbReference type="GO" id="GO:0046872">
    <property type="term" value="F:metal ion binding"/>
    <property type="evidence" value="ECO:0007669"/>
    <property type="project" value="UniProtKB-KW"/>
</dbReference>
<keyword evidence="4" id="KW-0106">Calcium</keyword>
<protein>
    <recommendedName>
        <fullName evidence="5">Sulfatase N-terminal domain-containing protein</fullName>
    </recommendedName>
</protein>
<dbReference type="PANTHER" id="PTHR42693:SF53">
    <property type="entry name" value="ENDO-4-O-SULFATASE"/>
    <property type="match status" value="1"/>
</dbReference>
<dbReference type="InterPro" id="IPR050738">
    <property type="entry name" value="Sulfatase"/>
</dbReference>
<accession>A0A381XWG9</accession>
<proteinExistence type="inferred from homology"/>
<evidence type="ECO:0000256" key="4">
    <source>
        <dbReference type="ARBA" id="ARBA00022837"/>
    </source>
</evidence>
<reference evidence="6" key="1">
    <citation type="submission" date="2018-05" db="EMBL/GenBank/DDBJ databases">
        <authorList>
            <person name="Lanie J.A."/>
            <person name="Ng W.-L."/>
            <person name="Kazmierczak K.M."/>
            <person name="Andrzejewski T.M."/>
            <person name="Davidsen T.M."/>
            <person name="Wayne K.J."/>
            <person name="Tettelin H."/>
            <person name="Glass J.I."/>
            <person name="Rusch D."/>
            <person name="Podicherti R."/>
            <person name="Tsui H.-C.T."/>
            <person name="Winkler M.E."/>
        </authorList>
    </citation>
    <scope>NUCLEOTIDE SEQUENCE</scope>
</reference>
<sequence length="571" mass="66146">MFGCNNINDDNPNVLIFLTDDQGWGDLSINGNPNLNTPNIDEIAKNGARFERFYVSPVCSPTRAELLTGKFFVRSGVNGVTKGYERMNIDHKLISDFFKEKKYRTGLFGKWHNGSQPPYHPNSRGFEEFYGFTAGHWGNYFNPLLEKNGKVVKGKGYISDDITNNAISFIKKSEDPFFTYISYNTPHSPMQVPDSYVSNKKVVKQGRYAEKENIRKTEAALGMVENLDYNVGKVIDSLKKYNLYNNTIIIFFSDNGPNGNRWNNDLKDKKGSTNEGGVRVPFFIQWPSKIKKGIKINQITSVMDIFPTLVELTNNSSNIEFDGKSFNKYLENPNLKDNNRKIFSYWGNRISVRNNNFILDNNDDLFDLNNDHKQEKSVNEKFVNDYKELKKAKEQWKDSLVEPYKKLSKRRRFTINYTDLIDTHLPARDAEITGSLKRSSIHANCSFIENWENEDDYIYWDIDVLNSGKSNVNLYYTLPESSIGTEIAIEYENQIIYKEIENFHDPKLIGMEKDIVKRTESYTKEFKRINIGDLYFKKGPSRLKIKTSKKTGQKSIDFRLLILKKYSEKNS</sequence>
<comment type="similarity">
    <text evidence="1">Belongs to the sulfatase family.</text>
</comment>
<evidence type="ECO:0000256" key="3">
    <source>
        <dbReference type="ARBA" id="ARBA00022801"/>
    </source>
</evidence>
<keyword evidence="3" id="KW-0378">Hydrolase</keyword>
<dbReference type="InterPro" id="IPR017850">
    <property type="entry name" value="Alkaline_phosphatase_core_sf"/>
</dbReference>
<dbReference type="AlphaFoldDB" id="A0A381XWG9"/>
<evidence type="ECO:0000256" key="2">
    <source>
        <dbReference type="ARBA" id="ARBA00022723"/>
    </source>
</evidence>
<feature type="domain" description="Sulfatase N-terminal" evidence="5">
    <location>
        <begin position="12"/>
        <end position="314"/>
    </location>
</feature>